<accession>A0A2H0VDQ4</accession>
<organism evidence="2 3">
    <name type="scientific">Candidatus Doudnabacteria bacterium CG10_big_fil_rev_8_21_14_0_10_41_10</name>
    <dbReference type="NCBI Taxonomy" id="1974551"/>
    <lineage>
        <taxon>Bacteria</taxon>
        <taxon>Candidatus Doudnaibacteriota</taxon>
    </lineage>
</organism>
<dbReference type="EMBL" id="PFAJ01000035">
    <property type="protein sequence ID" value="PIR97225.1"/>
    <property type="molecule type" value="Genomic_DNA"/>
</dbReference>
<comment type="caution">
    <text evidence="2">The sequence shown here is derived from an EMBL/GenBank/DDBJ whole genome shotgun (WGS) entry which is preliminary data.</text>
</comment>
<dbReference type="Pfam" id="PF13683">
    <property type="entry name" value="rve_3"/>
    <property type="match status" value="1"/>
</dbReference>
<dbReference type="PROSITE" id="PS50994">
    <property type="entry name" value="INTEGRASE"/>
    <property type="match status" value="1"/>
</dbReference>
<evidence type="ECO:0000313" key="2">
    <source>
        <dbReference type="EMBL" id="PIR97225.1"/>
    </source>
</evidence>
<dbReference type="InterPro" id="IPR001584">
    <property type="entry name" value="Integrase_cat-core"/>
</dbReference>
<dbReference type="AlphaFoldDB" id="A0A2H0VDQ4"/>
<dbReference type="InterPro" id="IPR036397">
    <property type="entry name" value="RNaseH_sf"/>
</dbReference>
<dbReference type="SUPFAM" id="SSF53098">
    <property type="entry name" value="Ribonuclease H-like"/>
    <property type="match status" value="1"/>
</dbReference>
<dbReference type="PANTHER" id="PTHR35004:SF7">
    <property type="entry name" value="INTEGRASE PROTEIN"/>
    <property type="match status" value="1"/>
</dbReference>
<dbReference type="GO" id="GO:0015074">
    <property type="term" value="P:DNA integration"/>
    <property type="evidence" value="ECO:0007669"/>
    <property type="project" value="InterPro"/>
</dbReference>
<dbReference type="Gene3D" id="3.30.420.10">
    <property type="entry name" value="Ribonuclease H-like superfamily/Ribonuclease H"/>
    <property type="match status" value="1"/>
</dbReference>
<evidence type="ECO:0000313" key="3">
    <source>
        <dbReference type="Proteomes" id="UP000230557"/>
    </source>
</evidence>
<sequence length="119" mass="13972">MDNRYGKTFVKHRNSLGIEVIENEPYSPEQNGKIKRFHKTLKREFFYRHRSYTDSLETLNYKYSQWLTYHNHQRRHVGLGMNGLTPAQKIASTLLKVTANTLILTNPQKATGTPQEYKS</sequence>
<dbReference type="PANTHER" id="PTHR35004">
    <property type="entry name" value="TRANSPOSASE RV3428C-RELATED"/>
    <property type="match status" value="1"/>
</dbReference>
<protein>
    <recommendedName>
        <fullName evidence="1">Integrase catalytic domain-containing protein</fullName>
    </recommendedName>
</protein>
<gene>
    <name evidence="2" type="ORF">COT91_02525</name>
</gene>
<feature type="domain" description="Integrase catalytic" evidence="1">
    <location>
        <begin position="1"/>
        <end position="94"/>
    </location>
</feature>
<name>A0A2H0VDQ4_9BACT</name>
<dbReference type="InterPro" id="IPR012337">
    <property type="entry name" value="RNaseH-like_sf"/>
</dbReference>
<reference evidence="3" key="1">
    <citation type="submission" date="2017-09" db="EMBL/GenBank/DDBJ databases">
        <title>Depth-based differentiation of microbial function through sediment-hosted aquifers and enrichment of novel symbionts in the deep terrestrial subsurface.</title>
        <authorList>
            <person name="Probst A.J."/>
            <person name="Ladd B."/>
            <person name="Jarett J.K."/>
            <person name="Geller-Mcgrath D.E."/>
            <person name="Sieber C.M.K."/>
            <person name="Emerson J.B."/>
            <person name="Anantharaman K."/>
            <person name="Thomas B.C."/>
            <person name="Malmstrom R."/>
            <person name="Stieglmeier M."/>
            <person name="Klingl A."/>
            <person name="Woyke T."/>
            <person name="Ryan C.M."/>
            <person name="Banfield J.F."/>
        </authorList>
    </citation>
    <scope>NUCLEOTIDE SEQUENCE [LARGE SCALE GENOMIC DNA]</scope>
</reference>
<dbReference type="GO" id="GO:0003676">
    <property type="term" value="F:nucleic acid binding"/>
    <property type="evidence" value="ECO:0007669"/>
    <property type="project" value="InterPro"/>
</dbReference>
<proteinExistence type="predicted"/>
<evidence type="ECO:0000259" key="1">
    <source>
        <dbReference type="PROSITE" id="PS50994"/>
    </source>
</evidence>
<dbReference type="Proteomes" id="UP000230557">
    <property type="component" value="Unassembled WGS sequence"/>
</dbReference>